<evidence type="ECO:0000256" key="2">
    <source>
        <dbReference type="ARBA" id="ARBA00006175"/>
    </source>
</evidence>
<feature type="region of interest" description="Disordered" evidence="9">
    <location>
        <begin position="237"/>
        <end position="257"/>
    </location>
</feature>
<dbReference type="Pfam" id="PF00230">
    <property type="entry name" value="MIP"/>
    <property type="match status" value="1"/>
</dbReference>
<keyword evidence="6 10" id="KW-1133">Transmembrane helix</keyword>
<reference evidence="11" key="1">
    <citation type="submission" date="2024-05" db="EMBL/GenBank/DDBJ databases">
        <title>30 novel species of actinomycetes from the DSMZ collection.</title>
        <authorList>
            <person name="Nouioui I."/>
        </authorList>
    </citation>
    <scope>NUCLEOTIDE SEQUENCE</scope>
    <source>
        <strain evidence="11">DSM 41527</strain>
    </source>
</reference>
<evidence type="ECO:0000313" key="11">
    <source>
        <dbReference type="EMBL" id="MDT0458363.1"/>
    </source>
</evidence>
<comment type="subcellular location">
    <subcellularLocation>
        <location evidence="1">Cell membrane</location>
        <topology evidence="1">Multi-pass membrane protein</topology>
    </subcellularLocation>
</comment>
<keyword evidence="4" id="KW-1003">Cell membrane</keyword>
<dbReference type="EMBL" id="JAVRFE010000030">
    <property type="protein sequence ID" value="MDT0458363.1"/>
    <property type="molecule type" value="Genomic_DNA"/>
</dbReference>
<dbReference type="InterPro" id="IPR023271">
    <property type="entry name" value="Aquaporin-like"/>
</dbReference>
<keyword evidence="12" id="KW-1185">Reference proteome</keyword>
<evidence type="ECO:0000256" key="8">
    <source>
        <dbReference type="RuleBase" id="RU000477"/>
    </source>
</evidence>
<feature type="transmembrane region" description="Helical" evidence="10">
    <location>
        <begin position="131"/>
        <end position="153"/>
    </location>
</feature>
<feature type="transmembrane region" description="Helical" evidence="10">
    <location>
        <begin position="200"/>
        <end position="226"/>
    </location>
</feature>
<dbReference type="PROSITE" id="PS00221">
    <property type="entry name" value="MIP"/>
    <property type="match status" value="1"/>
</dbReference>
<keyword evidence="7 10" id="KW-0472">Membrane</keyword>
<protein>
    <submittedName>
        <fullName evidence="11">MIP family channel protein</fullName>
    </submittedName>
</protein>
<accession>A0ABU2TBP0</accession>
<comment type="similarity">
    <text evidence="2 8">Belongs to the MIP/aquaporin (TC 1.A.8) family.</text>
</comment>
<dbReference type="InterPro" id="IPR022357">
    <property type="entry name" value="MIP_CS"/>
</dbReference>
<dbReference type="Proteomes" id="UP001180551">
    <property type="component" value="Unassembled WGS sequence"/>
</dbReference>
<feature type="transmembrane region" description="Helical" evidence="10">
    <location>
        <begin position="160"/>
        <end position="180"/>
    </location>
</feature>
<sequence>MEKTEISKVLTRTVVSEFLGTLLLVFFAVGSAVLAGEYIGTFGIALAFGFTMVALAYALGPISGCHLNPAVTLGMLLARRLTLRTAAEYWIAQVVGAIVGSALLFLVARQVPGLQTHGSFGTNGWGDRSAVHLNLGGAFVAEMVMTFLLVYVWLSVTHKVAVIGFNGMAIGLALATVHLIGIPLDGTSVNPARSIGPALFAGGAAITQLWLFIVAPLIGGAIAAAVHQVTHPPHEPVLVADDAVPPEATTESRAESD</sequence>
<evidence type="ECO:0000256" key="10">
    <source>
        <dbReference type="SAM" id="Phobius"/>
    </source>
</evidence>
<dbReference type="Gene3D" id="1.20.1080.10">
    <property type="entry name" value="Glycerol uptake facilitator protein"/>
    <property type="match status" value="1"/>
</dbReference>
<evidence type="ECO:0000256" key="3">
    <source>
        <dbReference type="ARBA" id="ARBA00022448"/>
    </source>
</evidence>
<evidence type="ECO:0000256" key="1">
    <source>
        <dbReference type="ARBA" id="ARBA00004651"/>
    </source>
</evidence>
<evidence type="ECO:0000256" key="7">
    <source>
        <dbReference type="ARBA" id="ARBA00023136"/>
    </source>
</evidence>
<dbReference type="InterPro" id="IPR000425">
    <property type="entry name" value="MIP"/>
</dbReference>
<comment type="caution">
    <text evidence="11">The sequence shown here is derived from an EMBL/GenBank/DDBJ whole genome shotgun (WGS) entry which is preliminary data.</text>
</comment>
<evidence type="ECO:0000313" key="12">
    <source>
        <dbReference type="Proteomes" id="UP001180551"/>
    </source>
</evidence>
<keyword evidence="5 8" id="KW-0812">Transmembrane</keyword>
<gene>
    <name evidence="11" type="ORF">RM550_21920</name>
</gene>
<evidence type="ECO:0000256" key="5">
    <source>
        <dbReference type="ARBA" id="ARBA00022692"/>
    </source>
</evidence>
<dbReference type="SUPFAM" id="SSF81338">
    <property type="entry name" value="Aquaporin-like"/>
    <property type="match status" value="1"/>
</dbReference>
<evidence type="ECO:0000256" key="9">
    <source>
        <dbReference type="SAM" id="MobiDB-lite"/>
    </source>
</evidence>
<organism evidence="11 12">
    <name type="scientific">Streptomyces mooreae</name>
    <dbReference type="NCBI Taxonomy" id="3075523"/>
    <lineage>
        <taxon>Bacteria</taxon>
        <taxon>Bacillati</taxon>
        <taxon>Actinomycetota</taxon>
        <taxon>Actinomycetes</taxon>
        <taxon>Kitasatosporales</taxon>
        <taxon>Streptomycetaceae</taxon>
        <taxon>Streptomyces</taxon>
    </lineage>
</organism>
<keyword evidence="3 8" id="KW-0813">Transport</keyword>
<feature type="transmembrane region" description="Helical" evidence="10">
    <location>
        <begin position="89"/>
        <end position="111"/>
    </location>
</feature>
<evidence type="ECO:0000256" key="6">
    <source>
        <dbReference type="ARBA" id="ARBA00022989"/>
    </source>
</evidence>
<dbReference type="PANTHER" id="PTHR19139">
    <property type="entry name" value="AQUAPORIN TRANSPORTER"/>
    <property type="match status" value="1"/>
</dbReference>
<feature type="transmembrane region" description="Helical" evidence="10">
    <location>
        <begin position="21"/>
        <end position="48"/>
    </location>
</feature>
<proteinExistence type="inferred from homology"/>
<dbReference type="InterPro" id="IPR034294">
    <property type="entry name" value="Aquaporin_transptr"/>
</dbReference>
<dbReference type="PRINTS" id="PR00783">
    <property type="entry name" value="MINTRINSICP"/>
</dbReference>
<dbReference type="CDD" id="cd00333">
    <property type="entry name" value="MIP"/>
    <property type="match status" value="1"/>
</dbReference>
<dbReference type="NCBIfam" id="TIGR00861">
    <property type="entry name" value="MIP"/>
    <property type="match status" value="1"/>
</dbReference>
<evidence type="ECO:0000256" key="4">
    <source>
        <dbReference type="ARBA" id="ARBA00022475"/>
    </source>
</evidence>
<name>A0ABU2TBP0_9ACTN</name>
<dbReference type="RefSeq" id="WP_311625446.1">
    <property type="nucleotide sequence ID" value="NZ_JAVRFE010000030.1"/>
</dbReference>
<dbReference type="PANTHER" id="PTHR19139:SF199">
    <property type="entry name" value="MIP17260P"/>
    <property type="match status" value="1"/>
</dbReference>